<evidence type="ECO:0000313" key="3">
    <source>
        <dbReference type="Proteomes" id="UP000627934"/>
    </source>
</evidence>
<reference evidence="2" key="2">
    <citation type="journal article" date="2018" name="DNA Res.">
        <title>Comparative genome and transcriptome analyses reveal adaptations to opportunistic infections in woody plant degrading pathogens of Botryosphaeriaceae.</title>
        <authorList>
            <person name="Yan J.Y."/>
            <person name="Zhao W.S."/>
            <person name="Chen Z."/>
            <person name="Xing Q.K."/>
            <person name="Zhang W."/>
            <person name="Chethana K.W.T."/>
            <person name="Xue M.F."/>
            <person name="Xu J.P."/>
            <person name="Phillips A.J.L."/>
            <person name="Wang Y."/>
            <person name="Liu J.H."/>
            <person name="Liu M."/>
            <person name="Zhou Y."/>
            <person name="Jayawardena R.S."/>
            <person name="Manawasinghe I.S."/>
            <person name="Huang J.B."/>
            <person name="Qiao G.H."/>
            <person name="Fu C.Y."/>
            <person name="Guo F.F."/>
            <person name="Dissanayake A.J."/>
            <person name="Peng Y.L."/>
            <person name="Hyde K.D."/>
            <person name="Li X.H."/>
        </authorList>
    </citation>
    <scope>NUCLEOTIDE SEQUENCE</scope>
    <source>
        <strain evidence="2">CSS-01s</strain>
    </source>
</reference>
<dbReference type="EMBL" id="MDYX01000037">
    <property type="protein sequence ID" value="KAF9629966.1"/>
    <property type="molecule type" value="Genomic_DNA"/>
</dbReference>
<name>A0A8H7IQZ3_9PEZI</name>
<accession>A0A8H7IQZ3</accession>
<dbReference type="Proteomes" id="UP000627934">
    <property type="component" value="Unassembled WGS sequence"/>
</dbReference>
<protein>
    <submittedName>
        <fullName evidence="2">Uncharacterized protein</fullName>
    </submittedName>
</protein>
<evidence type="ECO:0000256" key="1">
    <source>
        <dbReference type="SAM" id="MobiDB-lite"/>
    </source>
</evidence>
<organism evidence="2 3">
    <name type="scientific">Lasiodiplodia theobromae</name>
    <dbReference type="NCBI Taxonomy" id="45133"/>
    <lineage>
        <taxon>Eukaryota</taxon>
        <taxon>Fungi</taxon>
        <taxon>Dikarya</taxon>
        <taxon>Ascomycota</taxon>
        <taxon>Pezizomycotina</taxon>
        <taxon>Dothideomycetes</taxon>
        <taxon>Dothideomycetes incertae sedis</taxon>
        <taxon>Botryosphaeriales</taxon>
        <taxon>Botryosphaeriaceae</taxon>
        <taxon>Lasiodiplodia</taxon>
    </lineage>
</organism>
<sequence>MEEASSSQLIEKIDPDPPRPPKPKTVYFASEGDTHLFLSSPNSLDNEPRIVIFVVSSHAMAPVCDAWAHMVMRHVDRCKLEAETVENVGSAADGAVAFVPLPDDDPDGLEVLLNIAHLRFDRVPEKLKFKRLLAVAVLMEKYGVTQMVRPWWQRWLAAVKDKANVPGYEELLYIAWAFGEEKMLKSGVDHLIRSVRLDEEERLVTPKGVILDFSNENKHFPPYIEEVVRKGRSAAVDLLLKRCYKLVDKFFESRAKGGYCCQDTSDEEERDDEHCDSVILGSLLLSLQDFELGPERKTCKNISWSVDKLIATLQILEVVTIHGQTCDGGCDSFRKFVDKFSKAGYKRMAPDSDSPWKAHMDRKKIELTGRLELPNEISLENGLKRKRESEG</sequence>
<feature type="region of interest" description="Disordered" evidence="1">
    <location>
        <begin position="1"/>
        <end position="23"/>
    </location>
</feature>
<gene>
    <name evidence="2" type="ORF">BFW01_g147</name>
</gene>
<dbReference type="AlphaFoldDB" id="A0A8H7IQZ3"/>
<comment type="caution">
    <text evidence="2">The sequence shown here is derived from an EMBL/GenBank/DDBJ whole genome shotgun (WGS) entry which is preliminary data.</text>
</comment>
<proteinExistence type="predicted"/>
<reference evidence="2" key="1">
    <citation type="submission" date="2016-08" db="EMBL/GenBank/DDBJ databases">
        <authorList>
            <person name="Yan J."/>
        </authorList>
    </citation>
    <scope>NUCLEOTIDE SEQUENCE</scope>
    <source>
        <strain evidence="2">CSS-01s</strain>
    </source>
</reference>
<evidence type="ECO:0000313" key="2">
    <source>
        <dbReference type="EMBL" id="KAF9629966.1"/>
    </source>
</evidence>